<reference evidence="1" key="1">
    <citation type="journal article" date="2015" name="Nature">
        <title>Complex archaea that bridge the gap between prokaryotes and eukaryotes.</title>
        <authorList>
            <person name="Spang A."/>
            <person name="Saw J.H."/>
            <person name="Jorgensen S.L."/>
            <person name="Zaremba-Niedzwiedzka K."/>
            <person name="Martijn J."/>
            <person name="Lind A.E."/>
            <person name="van Eijk R."/>
            <person name="Schleper C."/>
            <person name="Guy L."/>
            <person name="Ettema T.J."/>
        </authorList>
    </citation>
    <scope>NUCLEOTIDE SEQUENCE</scope>
</reference>
<gene>
    <name evidence="1" type="ORF">LCGC14_1799900</name>
</gene>
<evidence type="ECO:0000313" key="1">
    <source>
        <dbReference type="EMBL" id="KKM00891.1"/>
    </source>
</evidence>
<sequence>MNITIVTHHPDWTGATGSHSFLFISDSDPAALAAQVTNNTHWRWYKPDTGQWYTYNPNTTSWGLEYDGFDALNVGTLHIADGGSLTVGDDSGITGTFEGTFKKIVIKNGIITEFEVE</sequence>
<accession>A0A0F9J4R5</accession>
<organism evidence="1">
    <name type="scientific">marine sediment metagenome</name>
    <dbReference type="NCBI Taxonomy" id="412755"/>
    <lineage>
        <taxon>unclassified sequences</taxon>
        <taxon>metagenomes</taxon>
        <taxon>ecological metagenomes</taxon>
    </lineage>
</organism>
<proteinExistence type="predicted"/>
<name>A0A0F9J4R5_9ZZZZ</name>
<protein>
    <submittedName>
        <fullName evidence="1">Uncharacterized protein</fullName>
    </submittedName>
</protein>
<dbReference type="EMBL" id="LAZR01017325">
    <property type="protein sequence ID" value="KKM00891.1"/>
    <property type="molecule type" value="Genomic_DNA"/>
</dbReference>
<comment type="caution">
    <text evidence="1">The sequence shown here is derived from an EMBL/GenBank/DDBJ whole genome shotgun (WGS) entry which is preliminary data.</text>
</comment>
<dbReference type="AlphaFoldDB" id="A0A0F9J4R5"/>